<dbReference type="KEGG" id="ovb:NB640_12005"/>
<evidence type="ECO:0000313" key="2">
    <source>
        <dbReference type="EMBL" id="WAW09927.1"/>
    </source>
</evidence>
<feature type="region of interest" description="Disordered" evidence="1">
    <location>
        <begin position="200"/>
        <end position="222"/>
    </location>
</feature>
<gene>
    <name evidence="2" type="ORF">NB640_12005</name>
</gene>
<proteinExistence type="predicted"/>
<reference evidence="2" key="1">
    <citation type="journal article" date="2022" name="Front. Microbiol.">
        <title>New perspectives on an old grouping: The genomic and phenotypic variability of Oxalobacter formigenes and the implications for calcium oxalate stone prevention.</title>
        <authorList>
            <person name="Chmiel J.A."/>
            <person name="Carr C."/>
            <person name="Stuivenberg G.A."/>
            <person name="Venema R."/>
            <person name="Chanyi R.M."/>
            <person name="Al K.F."/>
            <person name="Giguere D."/>
            <person name="Say H."/>
            <person name="Akouris P.P."/>
            <person name="Dominguez Romero S.A."/>
            <person name="Kwong A."/>
            <person name="Tai V."/>
            <person name="Koval S.F."/>
            <person name="Razvi H."/>
            <person name="Bjazevic J."/>
            <person name="Burton J.P."/>
        </authorList>
    </citation>
    <scope>NUCLEOTIDE SEQUENCE</scope>
    <source>
        <strain evidence="2">WoOx3</strain>
    </source>
</reference>
<keyword evidence="3" id="KW-1185">Reference proteome</keyword>
<dbReference type="EMBL" id="CP098242">
    <property type="protein sequence ID" value="WAW09927.1"/>
    <property type="molecule type" value="Genomic_DNA"/>
</dbReference>
<protein>
    <submittedName>
        <fullName evidence="2">Uncharacterized protein</fullName>
    </submittedName>
</protein>
<feature type="region of interest" description="Disordered" evidence="1">
    <location>
        <begin position="39"/>
        <end position="59"/>
    </location>
</feature>
<evidence type="ECO:0000313" key="3">
    <source>
        <dbReference type="Proteomes" id="UP001156215"/>
    </source>
</evidence>
<sequence length="517" mass="56637">MSVFDDGDEAGVSPKPKGMWGTPELEETPAMKAVLKGFDTIGQPYPDPPSWHQKTPEMEMPDFNTSGYQMPKPPDTDDMFGAAKTGFTGLSGSTSLRDGYFQRPEHQPYSANFNPNAARSRLPNALGANWNLGDTNSQGDDPLGGLLAAFKGIQDASEPARQPQKRVQSANVSLPKANVQGNPNTHVPVNLAQAHPVSSEPVSATPAQTNAVSTHPAKNETTRYSPHIDHELMRNAEAYSVGNLFGDMYGGAAGAIRDYGSSATGIMHGDHAGKSLERVYNEDPVRYSQGSTAPRLINGNTPLEFIRKTRQAEVDGLWEDAEHLYQGFNIKKGEFTLSLMELKLFTDGLMQQVDPHFVADRNLPGKIGQLKQQIAAGKQADAGQQSRDLGDAIRSLRKGFYKDFLGQKMIDAGIFMATRQVSVGAEAFYQLIRTMSTIHADDVLQHGEGDFLRAIGMGADSAARTGMFNKSMQIMSRQLSGPHKLMFDYLMSNVTDKMKEEVILRARRDALRFNRPE</sequence>
<accession>A0A9E9P2I1</accession>
<dbReference type="Proteomes" id="UP001156215">
    <property type="component" value="Chromosome"/>
</dbReference>
<feature type="region of interest" description="Disordered" evidence="1">
    <location>
        <begin position="1"/>
        <end position="24"/>
    </location>
</feature>
<dbReference type="AlphaFoldDB" id="A0A9E9P2I1"/>
<feature type="compositionally biased region" description="Polar residues" evidence="1">
    <location>
        <begin position="200"/>
        <end position="213"/>
    </location>
</feature>
<evidence type="ECO:0000256" key="1">
    <source>
        <dbReference type="SAM" id="MobiDB-lite"/>
    </source>
</evidence>
<dbReference type="RefSeq" id="WP_269308931.1">
    <property type="nucleotide sequence ID" value="NZ_CP098242.1"/>
</dbReference>
<organism evidence="2 3">
    <name type="scientific">Oxalobacter vibrioformis</name>
    <dbReference type="NCBI Taxonomy" id="933080"/>
    <lineage>
        <taxon>Bacteria</taxon>
        <taxon>Pseudomonadati</taxon>
        <taxon>Pseudomonadota</taxon>
        <taxon>Betaproteobacteria</taxon>
        <taxon>Burkholderiales</taxon>
        <taxon>Oxalobacteraceae</taxon>
        <taxon>Oxalobacter</taxon>
    </lineage>
</organism>
<name>A0A9E9P2I1_9BURK</name>